<evidence type="ECO:0000313" key="4">
    <source>
        <dbReference type="Proteomes" id="UP000499080"/>
    </source>
</evidence>
<gene>
    <name evidence="3" type="ORF">AVEN_198214_1</name>
</gene>
<name>A0A4Y2E6M1_ARAVE</name>
<keyword evidence="4" id="KW-1185">Reference proteome</keyword>
<keyword evidence="2" id="KW-1133">Transmembrane helix</keyword>
<evidence type="ECO:0000313" key="3">
    <source>
        <dbReference type="EMBL" id="GBM23986.1"/>
    </source>
</evidence>
<feature type="transmembrane region" description="Helical" evidence="2">
    <location>
        <begin position="118"/>
        <end position="139"/>
    </location>
</feature>
<dbReference type="AlphaFoldDB" id="A0A4Y2E6M1"/>
<feature type="region of interest" description="Disordered" evidence="1">
    <location>
        <begin position="1"/>
        <end position="33"/>
    </location>
</feature>
<keyword evidence="2" id="KW-0472">Membrane</keyword>
<comment type="caution">
    <text evidence="3">The sequence shown here is derived from an EMBL/GenBank/DDBJ whole genome shotgun (WGS) entry which is preliminary data.</text>
</comment>
<evidence type="ECO:0000256" key="2">
    <source>
        <dbReference type="SAM" id="Phobius"/>
    </source>
</evidence>
<organism evidence="3 4">
    <name type="scientific">Araneus ventricosus</name>
    <name type="common">Orbweaver spider</name>
    <name type="synonym">Epeira ventricosa</name>
    <dbReference type="NCBI Taxonomy" id="182803"/>
    <lineage>
        <taxon>Eukaryota</taxon>
        <taxon>Metazoa</taxon>
        <taxon>Ecdysozoa</taxon>
        <taxon>Arthropoda</taxon>
        <taxon>Chelicerata</taxon>
        <taxon>Arachnida</taxon>
        <taxon>Araneae</taxon>
        <taxon>Araneomorphae</taxon>
        <taxon>Entelegynae</taxon>
        <taxon>Araneoidea</taxon>
        <taxon>Araneidae</taxon>
        <taxon>Araneus</taxon>
    </lineage>
</organism>
<reference evidence="3 4" key="1">
    <citation type="journal article" date="2019" name="Sci. Rep.">
        <title>Orb-weaving spider Araneus ventricosus genome elucidates the spidroin gene catalogue.</title>
        <authorList>
            <person name="Kono N."/>
            <person name="Nakamura H."/>
            <person name="Ohtoshi R."/>
            <person name="Moran D.A.P."/>
            <person name="Shinohara A."/>
            <person name="Yoshida Y."/>
            <person name="Fujiwara M."/>
            <person name="Mori M."/>
            <person name="Tomita M."/>
            <person name="Arakawa K."/>
        </authorList>
    </citation>
    <scope>NUCLEOTIDE SEQUENCE [LARGE SCALE GENOMIC DNA]</scope>
</reference>
<protein>
    <submittedName>
        <fullName evidence="3">Uncharacterized protein</fullName>
    </submittedName>
</protein>
<accession>A0A4Y2E6M1</accession>
<evidence type="ECO:0000256" key="1">
    <source>
        <dbReference type="SAM" id="MobiDB-lite"/>
    </source>
</evidence>
<dbReference type="Proteomes" id="UP000499080">
    <property type="component" value="Unassembled WGS sequence"/>
</dbReference>
<keyword evidence="2" id="KW-0812">Transmembrane</keyword>
<dbReference type="OrthoDB" id="10658786at2759"/>
<feature type="compositionally biased region" description="Basic and acidic residues" evidence="1">
    <location>
        <begin position="1"/>
        <end position="25"/>
    </location>
</feature>
<dbReference type="EMBL" id="BGPR01000507">
    <property type="protein sequence ID" value="GBM23986.1"/>
    <property type="molecule type" value="Genomic_DNA"/>
</dbReference>
<sequence>MRRSCNEQRDRPREVEEEEHAERAQARAMPLEEIPLLDMHPPVEEDAPQAVADEQPEGVPEAAVHPEGMIGLQHPINPAEAGNRPLIPNPRCLAGEAETESTERQQDEACSKEMKKCVIMLMLGLLLYLTIGTVLANILRSRTQNVTTPVTDMEFNVTTPMTTIIFNATTSVDDDLSFNATDMDI</sequence>
<proteinExistence type="predicted"/>